<sequence length="65" mass="7357">MDLWYIGVLFVLLLFYKLFRPTIKGFVGEKSIALKLSALPRSKYLIINNLVLNSKGKTQVSALRG</sequence>
<evidence type="ECO:0000313" key="2">
    <source>
        <dbReference type="EMBL" id="SMC60780.1"/>
    </source>
</evidence>
<name>A0A1W2AJN7_9SPHI</name>
<proteinExistence type="predicted"/>
<evidence type="ECO:0000256" key="1">
    <source>
        <dbReference type="SAM" id="Phobius"/>
    </source>
</evidence>
<keyword evidence="1" id="KW-0472">Membrane</keyword>
<keyword evidence="3" id="KW-1185">Reference proteome</keyword>
<reference evidence="2 3" key="1">
    <citation type="submission" date="2017-04" db="EMBL/GenBank/DDBJ databases">
        <authorList>
            <person name="Afonso C.L."/>
            <person name="Miller P.J."/>
            <person name="Scott M.A."/>
            <person name="Spackman E."/>
            <person name="Goraichik I."/>
            <person name="Dimitrov K.M."/>
            <person name="Suarez D.L."/>
            <person name="Swayne D.E."/>
        </authorList>
    </citation>
    <scope>NUCLEOTIDE SEQUENCE [LARGE SCALE GENOMIC DNA]</scope>
    <source>
        <strain evidence="2 3">DSM 19625</strain>
    </source>
</reference>
<accession>A0A1W2AJN7</accession>
<keyword evidence="1" id="KW-0812">Transmembrane</keyword>
<gene>
    <name evidence="2" type="ORF">SAMN04488101_101665</name>
</gene>
<dbReference type="EMBL" id="FWYB01000001">
    <property type="protein sequence ID" value="SMC60780.1"/>
    <property type="molecule type" value="Genomic_DNA"/>
</dbReference>
<protein>
    <submittedName>
        <fullName evidence="2">Uncharacterized protein</fullName>
    </submittedName>
</protein>
<dbReference type="AlphaFoldDB" id="A0A1W2AJN7"/>
<dbReference type="Proteomes" id="UP000192678">
    <property type="component" value="Unassembled WGS sequence"/>
</dbReference>
<feature type="transmembrane region" description="Helical" evidence="1">
    <location>
        <begin position="6"/>
        <end position="23"/>
    </location>
</feature>
<evidence type="ECO:0000313" key="3">
    <source>
        <dbReference type="Proteomes" id="UP000192678"/>
    </source>
</evidence>
<organism evidence="2 3">
    <name type="scientific">Pedobacter nyackensis</name>
    <dbReference type="NCBI Taxonomy" id="475255"/>
    <lineage>
        <taxon>Bacteria</taxon>
        <taxon>Pseudomonadati</taxon>
        <taxon>Bacteroidota</taxon>
        <taxon>Sphingobacteriia</taxon>
        <taxon>Sphingobacteriales</taxon>
        <taxon>Sphingobacteriaceae</taxon>
        <taxon>Pedobacter</taxon>
    </lineage>
</organism>
<keyword evidence="1" id="KW-1133">Transmembrane helix</keyword>